<dbReference type="OrthoDB" id="29523at2759"/>
<evidence type="ECO:0000313" key="3">
    <source>
        <dbReference type="Proteomes" id="UP000838878"/>
    </source>
</evidence>
<feature type="compositionally biased region" description="Basic and acidic residues" evidence="1">
    <location>
        <begin position="53"/>
        <end position="63"/>
    </location>
</feature>
<reference evidence="2" key="1">
    <citation type="submission" date="2021-12" db="EMBL/GenBank/DDBJ databases">
        <authorList>
            <person name="Martin H S."/>
        </authorList>
    </citation>
    <scope>NUCLEOTIDE SEQUENCE</scope>
</reference>
<dbReference type="Proteomes" id="UP000838878">
    <property type="component" value="Chromosome 9"/>
</dbReference>
<proteinExistence type="predicted"/>
<keyword evidence="3" id="KW-1185">Reference proteome</keyword>
<feature type="region of interest" description="Disordered" evidence="1">
    <location>
        <begin position="53"/>
        <end position="73"/>
    </location>
</feature>
<protein>
    <submittedName>
        <fullName evidence="2">Uncharacterized protein</fullName>
    </submittedName>
</protein>
<gene>
    <name evidence="2" type="ORF">BINO364_LOCUS16562</name>
</gene>
<feature type="compositionally biased region" description="Polar residues" evidence="1">
    <location>
        <begin position="64"/>
        <end position="73"/>
    </location>
</feature>
<dbReference type="EMBL" id="OV170229">
    <property type="protein sequence ID" value="CAH0731773.1"/>
    <property type="molecule type" value="Genomic_DNA"/>
</dbReference>
<organism evidence="2 3">
    <name type="scientific">Brenthis ino</name>
    <name type="common">lesser marbled fritillary</name>
    <dbReference type="NCBI Taxonomy" id="405034"/>
    <lineage>
        <taxon>Eukaryota</taxon>
        <taxon>Metazoa</taxon>
        <taxon>Ecdysozoa</taxon>
        <taxon>Arthropoda</taxon>
        <taxon>Hexapoda</taxon>
        <taxon>Insecta</taxon>
        <taxon>Pterygota</taxon>
        <taxon>Neoptera</taxon>
        <taxon>Endopterygota</taxon>
        <taxon>Lepidoptera</taxon>
        <taxon>Glossata</taxon>
        <taxon>Ditrysia</taxon>
        <taxon>Papilionoidea</taxon>
        <taxon>Nymphalidae</taxon>
        <taxon>Heliconiinae</taxon>
        <taxon>Argynnini</taxon>
        <taxon>Brenthis</taxon>
    </lineage>
</organism>
<sequence>MVIQVEPEELLDTKIQKHKMESKKYIVFKNHVREIKEQPEEVKILKDLNEEKHEKYNKNEVHKQSSSSSEDDQINTVIATKDLEELKTVYKKCKSILNKIETKYGHLLDLNDEDEYRYPKRKRVSLNDNFQHKCICTPNKKTIFTEDGQQVSQTDIISESHICVSNNKYQNTYESIQVDYENEYTILPDNIQELTKILKDSEITRNFRNRVIEKIRYLRYENLNEIKYKKESLVKKLKSNPEEIIDFKGTNISSLPGYPTT</sequence>
<dbReference type="AlphaFoldDB" id="A0A8J9VVR8"/>
<feature type="non-terminal residue" evidence="2">
    <location>
        <position position="261"/>
    </location>
</feature>
<evidence type="ECO:0000256" key="1">
    <source>
        <dbReference type="SAM" id="MobiDB-lite"/>
    </source>
</evidence>
<evidence type="ECO:0000313" key="2">
    <source>
        <dbReference type="EMBL" id="CAH0731773.1"/>
    </source>
</evidence>
<accession>A0A8J9VVR8</accession>
<name>A0A8J9VVR8_9NEOP</name>